<dbReference type="GO" id="GO:0006015">
    <property type="term" value="P:5-phosphoribose 1-diphosphate biosynthetic process"/>
    <property type="evidence" value="ECO:0007669"/>
    <property type="project" value="TreeGrafter"/>
</dbReference>
<dbReference type="PANTHER" id="PTHR10210">
    <property type="entry name" value="RIBOSE-PHOSPHATE DIPHOSPHOKINASE FAMILY MEMBER"/>
    <property type="match status" value="1"/>
</dbReference>
<keyword evidence="7" id="KW-0418">Kinase</keyword>
<evidence type="ECO:0000259" key="11">
    <source>
        <dbReference type="Pfam" id="PF13793"/>
    </source>
</evidence>
<keyword evidence="9" id="KW-0460">Magnesium</keyword>
<dbReference type="SMART" id="SM01400">
    <property type="entry name" value="Pribosyltran_N"/>
    <property type="match status" value="1"/>
</dbReference>
<dbReference type="Gene3D" id="3.40.50.2020">
    <property type="match status" value="2"/>
</dbReference>
<name>A0AAV9IVK0_CYACA</name>
<keyword evidence="8" id="KW-0067">ATP-binding</keyword>
<dbReference type="NCBIfam" id="NF002320">
    <property type="entry name" value="PRK01259.1"/>
    <property type="match status" value="1"/>
</dbReference>
<dbReference type="Proteomes" id="UP001301350">
    <property type="component" value="Unassembled WGS sequence"/>
</dbReference>
<gene>
    <name evidence="12" type="ORF">CDCA_CDCA07G2106</name>
</gene>
<dbReference type="EMBL" id="JANCYW010000007">
    <property type="protein sequence ID" value="KAK4536081.1"/>
    <property type="molecule type" value="Genomic_DNA"/>
</dbReference>
<dbReference type="CDD" id="cd06223">
    <property type="entry name" value="PRTases_typeI"/>
    <property type="match status" value="1"/>
</dbReference>
<proteinExistence type="inferred from homology"/>
<evidence type="ECO:0000256" key="2">
    <source>
        <dbReference type="ARBA" id="ARBA00013247"/>
    </source>
</evidence>
<keyword evidence="4" id="KW-0479">Metal-binding</keyword>
<sequence length="379" mass="41427">MVAYVHSTGHRILSAGAPSAALCRAPRPPAALQRGRRPRQPKLNMIQGEEQPSEATGNVLSLVSRRLKVYSGSSNAALTERVSQLLGNEAPDEVICRQFADGERYIRIVNSVRGCNVFVVQSTCDPVNEHLMELLLMVDACRRAHASQIIAVLPYYGYARADRIIDPDHKRREALTSKLVSNLICESGADRVILVEIHSPQSCGFFDIPVEHIYALPVLTAYVKSQYASFNELVVVSPDTGGVARARAYAKDLQDAPLAIVDKRRPNRTSAEVVNLVGDVEGRTAVIVDDLIDTASTITVAAELLRERGAARVIALATHGVFSGPAIERLSSGLLEEVIVTDTVPVPEHKRFPQLRIVSCASLISDVILRVHEETSHYF</sequence>
<comment type="similarity">
    <text evidence="1">Belongs to the ribose-phosphate pyrophosphokinase family.</text>
</comment>
<dbReference type="Pfam" id="PF14572">
    <property type="entry name" value="Pribosyl_synth"/>
    <property type="match status" value="1"/>
</dbReference>
<dbReference type="EC" id="2.7.6.1" evidence="2"/>
<evidence type="ECO:0000256" key="3">
    <source>
        <dbReference type="ARBA" id="ARBA00022679"/>
    </source>
</evidence>
<evidence type="ECO:0000313" key="12">
    <source>
        <dbReference type="EMBL" id="KAK4536081.1"/>
    </source>
</evidence>
<dbReference type="InterPro" id="IPR029099">
    <property type="entry name" value="Pribosyltran_N"/>
</dbReference>
<evidence type="ECO:0000256" key="4">
    <source>
        <dbReference type="ARBA" id="ARBA00022723"/>
    </source>
</evidence>
<dbReference type="GO" id="GO:0005524">
    <property type="term" value="F:ATP binding"/>
    <property type="evidence" value="ECO:0007669"/>
    <property type="project" value="UniProtKB-KW"/>
</dbReference>
<keyword evidence="3" id="KW-0808">Transferase</keyword>
<evidence type="ECO:0000256" key="1">
    <source>
        <dbReference type="ARBA" id="ARBA00006478"/>
    </source>
</evidence>
<dbReference type="FunFam" id="3.40.50.2020:FF:000014">
    <property type="entry name" value="Ribose-phosphate pyrophosphokinase 1"/>
    <property type="match status" value="1"/>
</dbReference>
<keyword evidence="6" id="KW-0547">Nucleotide-binding</keyword>
<dbReference type="GO" id="GO:0006164">
    <property type="term" value="P:purine nucleotide biosynthetic process"/>
    <property type="evidence" value="ECO:0007669"/>
    <property type="project" value="TreeGrafter"/>
</dbReference>
<keyword evidence="13" id="KW-1185">Reference proteome</keyword>
<comment type="catalytic activity">
    <reaction evidence="10">
        <text>D-ribose 5-phosphate + ATP = 5-phospho-alpha-D-ribose 1-diphosphate + AMP + H(+)</text>
        <dbReference type="Rhea" id="RHEA:15609"/>
        <dbReference type="ChEBI" id="CHEBI:15378"/>
        <dbReference type="ChEBI" id="CHEBI:30616"/>
        <dbReference type="ChEBI" id="CHEBI:58017"/>
        <dbReference type="ChEBI" id="CHEBI:78346"/>
        <dbReference type="ChEBI" id="CHEBI:456215"/>
        <dbReference type="EC" id="2.7.6.1"/>
    </reaction>
</comment>
<evidence type="ECO:0000256" key="7">
    <source>
        <dbReference type="ARBA" id="ARBA00022777"/>
    </source>
</evidence>
<dbReference type="InterPro" id="IPR005946">
    <property type="entry name" value="Rib-P_diPkinase"/>
</dbReference>
<keyword evidence="5" id="KW-0545">Nucleotide biosynthesis</keyword>
<protein>
    <recommendedName>
        <fullName evidence="2">ribose-phosphate diphosphokinase</fullName>
        <ecNumber evidence="2">2.7.6.1</ecNumber>
    </recommendedName>
</protein>
<dbReference type="GO" id="GO:0000287">
    <property type="term" value="F:magnesium ion binding"/>
    <property type="evidence" value="ECO:0007669"/>
    <property type="project" value="InterPro"/>
</dbReference>
<evidence type="ECO:0000313" key="13">
    <source>
        <dbReference type="Proteomes" id="UP001301350"/>
    </source>
</evidence>
<dbReference type="PANTHER" id="PTHR10210:SF41">
    <property type="entry name" value="RIBOSE-PHOSPHATE PYROPHOSPHOKINASE 1, CHLOROPLASTIC"/>
    <property type="match status" value="1"/>
</dbReference>
<evidence type="ECO:0000256" key="9">
    <source>
        <dbReference type="ARBA" id="ARBA00022842"/>
    </source>
</evidence>
<feature type="domain" description="Ribose-phosphate pyrophosphokinase N-terminal" evidence="11">
    <location>
        <begin position="67"/>
        <end position="188"/>
    </location>
</feature>
<organism evidence="12 13">
    <name type="scientific">Cyanidium caldarium</name>
    <name type="common">Red alga</name>
    <dbReference type="NCBI Taxonomy" id="2771"/>
    <lineage>
        <taxon>Eukaryota</taxon>
        <taxon>Rhodophyta</taxon>
        <taxon>Bangiophyceae</taxon>
        <taxon>Cyanidiales</taxon>
        <taxon>Cyanidiaceae</taxon>
        <taxon>Cyanidium</taxon>
    </lineage>
</organism>
<dbReference type="GO" id="GO:0004749">
    <property type="term" value="F:ribose phosphate diphosphokinase activity"/>
    <property type="evidence" value="ECO:0007669"/>
    <property type="project" value="UniProtKB-EC"/>
</dbReference>
<dbReference type="InterPro" id="IPR000836">
    <property type="entry name" value="PRTase_dom"/>
</dbReference>
<dbReference type="InterPro" id="IPR029057">
    <property type="entry name" value="PRTase-like"/>
</dbReference>
<evidence type="ECO:0000256" key="8">
    <source>
        <dbReference type="ARBA" id="ARBA00022840"/>
    </source>
</evidence>
<dbReference type="Pfam" id="PF13793">
    <property type="entry name" value="Pribosyltran_N"/>
    <property type="match status" value="1"/>
</dbReference>
<dbReference type="AlphaFoldDB" id="A0AAV9IVK0"/>
<comment type="caution">
    <text evidence="12">The sequence shown here is derived from an EMBL/GenBank/DDBJ whole genome shotgun (WGS) entry which is preliminary data.</text>
</comment>
<dbReference type="SUPFAM" id="SSF53271">
    <property type="entry name" value="PRTase-like"/>
    <property type="match status" value="1"/>
</dbReference>
<evidence type="ECO:0000256" key="6">
    <source>
        <dbReference type="ARBA" id="ARBA00022741"/>
    </source>
</evidence>
<dbReference type="FunFam" id="3.40.50.2020:FF:000002">
    <property type="entry name" value="Ribose-phosphate pyrophosphokinase"/>
    <property type="match status" value="1"/>
</dbReference>
<dbReference type="GO" id="GO:0002189">
    <property type="term" value="C:ribose phosphate diphosphokinase complex"/>
    <property type="evidence" value="ECO:0007669"/>
    <property type="project" value="TreeGrafter"/>
</dbReference>
<evidence type="ECO:0000256" key="10">
    <source>
        <dbReference type="ARBA" id="ARBA00049535"/>
    </source>
</evidence>
<dbReference type="NCBIfam" id="TIGR01251">
    <property type="entry name" value="ribP_PPkin"/>
    <property type="match status" value="1"/>
</dbReference>
<dbReference type="GO" id="GO:0005737">
    <property type="term" value="C:cytoplasm"/>
    <property type="evidence" value="ECO:0007669"/>
    <property type="project" value="TreeGrafter"/>
</dbReference>
<accession>A0AAV9IVK0</accession>
<dbReference type="GO" id="GO:0016301">
    <property type="term" value="F:kinase activity"/>
    <property type="evidence" value="ECO:0007669"/>
    <property type="project" value="UniProtKB-KW"/>
</dbReference>
<reference evidence="12 13" key="1">
    <citation type="submission" date="2022-07" db="EMBL/GenBank/DDBJ databases">
        <title>Genome-wide signatures of adaptation to extreme environments.</title>
        <authorList>
            <person name="Cho C.H."/>
            <person name="Yoon H.S."/>
        </authorList>
    </citation>
    <scope>NUCLEOTIDE SEQUENCE [LARGE SCALE GENOMIC DNA]</scope>
    <source>
        <strain evidence="12 13">DBV 063 E5</strain>
    </source>
</reference>
<evidence type="ECO:0000256" key="5">
    <source>
        <dbReference type="ARBA" id="ARBA00022727"/>
    </source>
</evidence>